<name>A0A1B6MR47_9HEMI</name>
<dbReference type="GO" id="GO:0005634">
    <property type="term" value="C:nucleus"/>
    <property type="evidence" value="ECO:0007669"/>
    <property type="project" value="TreeGrafter"/>
</dbReference>
<dbReference type="InterPro" id="IPR004875">
    <property type="entry name" value="DDE_SF_endonuclease_dom"/>
</dbReference>
<protein>
    <recommendedName>
        <fullName evidence="1">DDE-1 domain-containing protein</fullName>
    </recommendedName>
</protein>
<accession>A0A1B6MR47</accession>
<sequence length="226" mass="26139">MLPKRTLAAQNECITGTKLAKDRITIALCSNANGSHKMPLFVIGKSKKPRAFKNINMASLPVYYRNQKSAWMDSALFKEWFFDQFVPAVTKHLEDKNLPKRAILVLDNATSHPSEEELKKGEIKAIFLLANVTSLIQPMDQGVIEWLKRRYRRKYIGSILERTEEDMSLFEAMKPINIKDVVYTVAEAWEEMRASTLEKSWLKLWPNINNRNDNEPAIIQETIERN</sequence>
<reference evidence="2" key="1">
    <citation type="submission" date="2015-11" db="EMBL/GenBank/DDBJ databases">
        <title>De novo transcriptome assembly of four potential Pierce s Disease insect vectors from Arizona vineyards.</title>
        <authorList>
            <person name="Tassone E.E."/>
        </authorList>
    </citation>
    <scope>NUCLEOTIDE SEQUENCE</scope>
</reference>
<feature type="domain" description="DDE-1" evidence="1">
    <location>
        <begin position="21"/>
        <end position="201"/>
    </location>
</feature>
<dbReference type="InterPro" id="IPR036397">
    <property type="entry name" value="RNaseH_sf"/>
</dbReference>
<dbReference type="InterPro" id="IPR050863">
    <property type="entry name" value="CenT-Element_Derived"/>
</dbReference>
<dbReference type="GO" id="GO:0003677">
    <property type="term" value="F:DNA binding"/>
    <property type="evidence" value="ECO:0007669"/>
    <property type="project" value="TreeGrafter"/>
</dbReference>
<dbReference type="Pfam" id="PF03184">
    <property type="entry name" value="DDE_1"/>
    <property type="match status" value="1"/>
</dbReference>
<dbReference type="AlphaFoldDB" id="A0A1B6MR47"/>
<dbReference type="Gene3D" id="3.30.420.10">
    <property type="entry name" value="Ribonuclease H-like superfamily/Ribonuclease H"/>
    <property type="match status" value="1"/>
</dbReference>
<proteinExistence type="predicted"/>
<dbReference type="EMBL" id="GEBQ01001567">
    <property type="protein sequence ID" value="JAT38410.1"/>
    <property type="molecule type" value="Transcribed_RNA"/>
</dbReference>
<dbReference type="PANTHER" id="PTHR19303">
    <property type="entry name" value="TRANSPOSON"/>
    <property type="match status" value="1"/>
</dbReference>
<gene>
    <name evidence="2" type="ORF">g.39782</name>
</gene>
<evidence type="ECO:0000313" key="2">
    <source>
        <dbReference type="EMBL" id="JAT38410.1"/>
    </source>
</evidence>
<organism evidence="2">
    <name type="scientific">Graphocephala atropunctata</name>
    <dbReference type="NCBI Taxonomy" id="36148"/>
    <lineage>
        <taxon>Eukaryota</taxon>
        <taxon>Metazoa</taxon>
        <taxon>Ecdysozoa</taxon>
        <taxon>Arthropoda</taxon>
        <taxon>Hexapoda</taxon>
        <taxon>Insecta</taxon>
        <taxon>Pterygota</taxon>
        <taxon>Neoptera</taxon>
        <taxon>Paraneoptera</taxon>
        <taxon>Hemiptera</taxon>
        <taxon>Auchenorrhyncha</taxon>
        <taxon>Membracoidea</taxon>
        <taxon>Cicadellidae</taxon>
        <taxon>Cicadellinae</taxon>
        <taxon>Cicadellini</taxon>
        <taxon>Graphocephala</taxon>
    </lineage>
</organism>
<dbReference type="PANTHER" id="PTHR19303:SF16">
    <property type="entry name" value="JERKY PROTEIN HOMOLOG-LIKE"/>
    <property type="match status" value="1"/>
</dbReference>
<evidence type="ECO:0000259" key="1">
    <source>
        <dbReference type="Pfam" id="PF03184"/>
    </source>
</evidence>